<name>A0A0P9FJW5_9CHLR</name>
<reference evidence="2 3" key="1">
    <citation type="submission" date="2015-09" db="EMBL/GenBank/DDBJ databases">
        <title>Draft genome sequence of Kouleothrix aurantiaca JCM 19913.</title>
        <authorList>
            <person name="Hemp J."/>
        </authorList>
    </citation>
    <scope>NUCLEOTIDE SEQUENCE [LARGE SCALE GENOMIC DNA]</scope>
    <source>
        <strain evidence="2 3">COM-B</strain>
    </source>
</reference>
<dbReference type="InterPro" id="IPR003848">
    <property type="entry name" value="DUF218"/>
</dbReference>
<dbReference type="Pfam" id="PF02698">
    <property type="entry name" value="DUF218"/>
    <property type="match status" value="1"/>
</dbReference>
<evidence type="ECO:0000259" key="1">
    <source>
        <dbReference type="Pfam" id="PF02698"/>
    </source>
</evidence>
<dbReference type="CDD" id="cd06259">
    <property type="entry name" value="YdcF-like"/>
    <property type="match status" value="1"/>
</dbReference>
<proteinExistence type="predicted"/>
<dbReference type="AlphaFoldDB" id="A0A0P9FJW5"/>
<evidence type="ECO:0000313" key="3">
    <source>
        <dbReference type="Proteomes" id="UP000050509"/>
    </source>
</evidence>
<sequence>MLRAHWQRHLAVLVTTIGFVVLLAPIILPPVGAWLIVADPPLRADAIVPLAGDRIRVTYAGRLLAQHRARWFAITDMQLAPRAANKPYAQLVVDQASREGVPQAQIVIVPGTVATTYQEIQHILRCAQAQGWQSVIIVTNTYHTRRAGAIVHQIFRNSGITISIQPVANDWYQPATWWRSAEGWRVTLQEYGKYALFLTGYHQFAGK</sequence>
<organism evidence="2 3">
    <name type="scientific">Kouleothrix aurantiaca</name>
    <dbReference type="NCBI Taxonomy" id="186479"/>
    <lineage>
        <taxon>Bacteria</taxon>
        <taxon>Bacillati</taxon>
        <taxon>Chloroflexota</taxon>
        <taxon>Chloroflexia</taxon>
        <taxon>Chloroflexales</taxon>
        <taxon>Roseiflexineae</taxon>
        <taxon>Roseiflexaceae</taxon>
        <taxon>Kouleothrix</taxon>
    </lineage>
</organism>
<feature type="domain" description="DUF218" evidence="1">
    <location>
        <begin position="46"/>
        <end position="191"/>
    </location>
</feature>
<keyword evidence="3" id="KW-1185">Reference proteome</keyword>
<protein>
    <recommendedName>
        <fullName evidence="1">DUF218 domain-containing protein</fullName>
    </recommendedName>
</protein>
<comment type="caution">
    <text evidence="2">The sequence shown here is derived from an EMBL/GenBank/DDBJ whole genome shotgun (WGS) entry which is preliminary data.</text>
</comment>
<dbReference type="Proteomes" id="UP000050509">
    <property type="component" value="Unassembled WGS sequence"/>
</dbReference>
<accession>A0A0P9FJW5</accession>
<gene>
    <name evidence="2" type="ORF">SE17_09600</name>
</gene>
<evidence type="ECO:0000313" key="2">
    <source>
        <dbReference type="EMBL" id="KPV53448.1"/>
    </source>
</evidence>
<dbReference type="EMBL" id="LJCR01000255">
    <property type="protein sequence ID" value="KPV53448.1"/>
    <property type="molecule type" value="Genomic_DNA"/>
</dbReference>